<dbReference type="InterPro" id="IPR045526">
    <property type="entry name" value="DUF6471"/>
</dbReference>
<keyword evidence="3" id="KW-1185">Reference proteome</keyword>
<dbReference type="RefSeq" id="WP_052052216.1">
    <property type="nucleotide sequence ID" value="NZ_JAEILV010000013.1"/>
</dbReference>
<dbReference type="Pfam" id="PF20075">
    <property type="entry name" value="DUF6471"/>
    <property type="match status" value="1"/>
</dbReference>
<evidence type="ECO:0000313" key="2">
    <source>
        <dbReference type="EMBL" id="MBO0417239.1"/>
    </source>
</evidence>
<proteinExistence type="predicted"/>
<protein>
    <recommendedName>
        <fullName evidence="1">DUF6471 domain-containing protein</fullName>
    </recommendedName>
</protein>
<evidence type="ECO:0000259" key="1">
    <source>
        <dbReference type="Pfam" id="PF20075"/>
    </source>
</evidence>
<dbReference type="EMBL" id="JAFLRD010000014">
    <property type="protein sequence ID" value="MBO0417239.1"/>
    <property type="molecule type" value="Genomic_DNA"/>
</dbReference>
<sequence length="115" mass="12801">MASQLAQEWMVIINKVGRPISLTKQGEAKTEGAAAEEWGMEAYRMVKQAMLKRGWGYQELSAALKPLGIRRSAAVLNRRINRGNFSAGFMLACLYVLQQNKDASSSQEDKPIQPD</sequence>
<accession>A0ABS3GQD8</accession>
<gene>
    <name evidence="2" type="ORF">J1C50_17135</name>
</gene>
<dbReference type="Proteomes" id="UP000664349">
    <property type="component" value="Unassembled WGS sequence"/>
</dbReference>
<reference evidence="2 3" key="1">
    <citation type="submission" date="2021-03" db="EMBL/GenBank/DDBJ databases">
        <title>First Case of infection caused by Chromobacterium haemolyticum derived from water in China.</title>
        <authorList>
            <person name="Chen J."/>
            <person name="Liu C."/>
        </authorList>
    </citation>
    <scope>NUCLEOTIDE SEQUENCE [LARGE SCALE GENOMIC DNA]</scope>
    <source>
        <strain evidence="2 3">WJ-5</strain>
    </source>
</reference>
<comment type="caution">
    <text evidence="2">The sequence shown here is derived from an EMBL/GenBank/DDBJ whole genome shotgun (WGS) entry which is preliminary data.</text>
</comment>
<feature type="domain" description="DUF6471" evidence="1">
    <location>
        <begin position="38"/>
        <end position="98"/>
    </location>
</feature>
<evidence type="ECO:0000313" key="3">
    <source>
        <dbReference type="Proteomes" id="UP000664349"/>
    </source>
</evidence>
<organism evidence="2 3">
    <name type="scientific">Chromobacterium haemolyticum</name>
    <dbReference type="NCBI Taxonomy" id="394935"/>
    <lineage>
        <taxon>Bacteria</taxon>
        <taxon>Pseudomonadati</taxon>
        <taxon>Pseudomonadota</taxon>
        <taxon>Betaproteobacteria</taxon>
        <taxon>Neisseriales</taxon>
        <taxon>Chromobacteriaceae</taxon>
        <taxon>Chromobacterium</taxon>
    </lineage>
</organism>
<name>A0ABS3GQD8_9NEIS</name>